<dbReference type="AlphaFoldDB" id="A0A939BT90"/>
<dbReference type="PANTHER" id="PTHR30524">
    <property type="entry name" value="MANNITOL-1-PHOSPHATE 5-DEHYDROGENASE"/>
    <property type="match status" value="1"/>
</dbReference>
<keyword evidence="1 6" id="KW-0560">Oxidoreductase</keyword>
<dbReference type="PANTHER" id="PTHR30524:SF0">
    <property type="entry name" value="ALTRONATE OXIDOREDUCTASE-RELATED"/>
    <property type="match status" value="1"/>
</dbReference>
<organism evidence="6 7">
    <name type="scientific">Brevibacillus fulvus</name>
    <dbReference type="NCBI Taxonomy" id="1125967"/>
    <lineage>
        <taxon>Bacteria</taxon>
        <taxon>Bacillati</taxon>
        <taxon>Bacillota</taxon>
        <taxon>Bacilli</taxon>
        <taxon>Bacillales</taxon>
        <taxon>Paenibacillaceae</taxon>
        <taxon>Brevibacillus</taxon>
    </lineage>
</organism>
<dbReference type="EMBL" id="JAFBEB010000002">
    <property type="protein sequence ID" value="MBM7589234.1"/>
    <property type="molecule type" value="Genomic_DNA"/>
</dbReference>
<feature type="domain" description="Mannitol dehydrogenase C-terminal" evidence="5">
    <location>
        <begin position="276"/>
        <end position="482"/>
    </location>
</feature>
<evidence type="ECO:0000259" key="5">
    <source>
        <dbReference type="Pfam" id="PF08125"/>
    </source>
</evidence>
<dbReference type="SUPFAM" id="SSF48179">
    <property type="entry name" value="6-phosphogluconate dehydrogenase C-terminal domain-like"/>
    <property type="match status" value="1"/>
</dbReference>
<keyword evidence="7" id="KW-1185">Reference proteome</keyword>
<dbReference type="Pfam" id="PF08125">
    <property type="entry name" value="Mannitol_dh_C"/>
    <property type="match status" value="1"/>
</dbReference>
<dbReference type="GO" id="GO:0005829">
    <property type="term" value="C:cytosol"/>
    <property type="evidence" value="ECO:0007669"/>
    <property type="project" value="TreeGrafter"/>
</dbReference>
<dbReference type="InterPro" id="IPR013131">
    <property type="entry name" value="Mannitol_DH_N"/>
</dbReference>
<sequence length="500" mass="57053">MQTLNKQTYPAGRRFDHLPEKIVQFGEGNFLRGFLDWMIQRMNEQELFLGRVVAIQPTPHGKVVPKLLAQDGLYTVALRGFANGEQVDRTEVVAAISRGINPYADWLEVLRLAENRQIEFVFSNTTEAGLSYFQEEYAANRAPLSFPGKLTAFLFHRFQATAGDPTAGLKIFPCELLENNGDLLKAIVMQLAKDWRLPDAFTEWLQSHNRFFNTLVDRIVIGYPKENSEEYEQRLGYRDELLTVGEPYHFFAIEGDETTAAALPFRQAGLNVFWGDVKPFRELKVRILNGAHTMMFAVAYLSGVDTVLQAMEDQQLRRFIQRGMEQEILPYIALEQAVKTNFARSVEERFLNPFNRHQLLDLALNAVTKYKLRVLPSLLDAVKTGTLPAVLCFSLAGLMLFYRGIQRDGQQLVGMREQQPYSIRDQEEVLQFFQNVWSACQGEKEQVQQLVRAVLGNESFWGENLLQIAGLEEKVGQYLRQMLHDGMRAALTRLLEGDGA</sequence>
<comment type="caution">
    <text evidence="6">The sequence shown here is derived from an EMBL/GenBank/DDBJ whole genome shotgun (WGS) entry which is preliminary data.</text>
</comment>
<dbReference type="Pfam" id="PF01232">
    <property type="entry name" value="Mannitol_dh"/>
    <property type="match status" value="1"/>
</dbReference>
<evidence type="ECO:0000259" key="4">
    <source>
        <dbReference type="Pfam" id="PF01232"/>
    </source>
</evidence>
<dbReference type="GO" id="GO:0019592">
    <property type="term" value="P:mannitol catabolic process"/>
    <property type="evidence" value="ECO:0007669"/>
    <property type="project" value="TreeGrafter"/>
</dbReference>
<accession>A0A939BT90</accession>
<dbReference type="InterPro" id="IPR013118">
    <property type="entry name" value="Mannitol_DH_C"/>
</dbReference>
<dbReference type="GO" id="GO:0008926">
    <property type="term" value="F:mannitol-1-phosphate 5-dehydrogenase activity"/>
    <property type="evidence" value="ECO:0007669"/>
    <property type="project" value="UniProtKB-EC"/>
</dbReference>
<comment type="catalytic activity">
    <reaction evidence="3">
        <text>D-mannitol 1-phosphate + NAD(+) = beta-D-fructose 6-phosphate + NADH + H(+)</text>
        <dbReference type="Rhea" id="RHEA:19661"/>
        <dbReference type="ChEBI" id="CHEBI:15378"/>
        <dbReference type="ChEBI" id="CHEBI:57540"/>
        <dbReference type="ChEBI" id="CHEBI:57634"/>
        <dbReference type="ChEBI" id="CHEBI:57945"/>
        <dbReference type="ChEBI" id="CHEBI:61381"/>
        <dbReference type="EC" id="1.1.1.17"/>
    </reaction>
</comment>
<dbReference type="SUPFAM" id="SSF51735">
    <property type="entry name" value="NAD(P)-binding Rossmann-fold domains"/>
    <property type="match status" value="1"/>
</dbReference>
<dbReference type="InterPro" id="IPR013328">
    <property type="entry name" value="6PGD_dom2"/>
</dbReference>
<feature type="domain" description="Mannitol dehydrogenase N-terminal" evidence="4">
    <location>
        <begin position="20"/>
        <end position="262"/>
    </location>
</feature>
<protein>
    <submittedName>
        <fullName evidence="6">Tagaturonate reductase</fullName>
        <ecNumber evidence="6">1.1.1.58</ecNumber>
    </submittedName>
</protein>
<dbReference type="GO" id="GO:0019698">
    <property type="term" value="P:D-galacturonate catabolic process"/>
    <property type="evidence" value="ECO:0007669"/>
    <property type="project" value="TreeGrafter"/>
</dbReference>
<dbReference type="InterPro" id="IPR036291">
    <property type="entry name" value="NAD(P)-bd_dom_sf"/>
</dbReference>
<dbReference type="Proteomes" id="UP000717624">
    <property type="component" value="Unassembled WGS sequence"/>
</dbReference>
<dbReference type="EC" id="1.1.1.58" evidence="6"/>
<keyword evidence="2" id="KW-0520">NAD</keyword>
<proteinExistence type="predicted"/>
<evidence type="ECO:0000256" key="1">
    <source>
        <dbReference type="ARBA" id="ARBA00023002"/>
    </source>
</evidence>
<gene>
    <name evidence="6" type="ORF">JOD01_000832</name>
</gene>
<dbReference type="InterPro" id="IPR008927">
    <property type="entry name" value="6-PGluconate_DH-like_C_sf"/>
</dbReference>
<evidence type="ECO:0000256" key="3">
    <source>
        <dbReference type="ARBA" id="ARBA00048615"/>
    </source>
</evidence>
<reference evidence="6" key="1">
    <citation type="submission" date="2021-01" db="EMBL/GenBank/DDBJ databases">
        <title>Genomic Encyclopedia of Type Strains, Phase IV (KMG-IV): sequencing the most valuable type-strain genomes for metagenomic binning, comparative biology and taxonomic classification.</title>
        <authorList>
            <person name="Goeker M."/>
        </authorList>
    </citation>
    <scope>NUCLEOTIDE SEQUENCE</scope>
    <source>
        <strain evidence="6">DSM 25523</strain>
    </source>
</reference>
<dbReference type="GO" id="GO:0009026">
    <property type="term" value="F:tagaturonate reductase activity"/>
    <property type="evidence" value="ECO:0007669"/>
    <property type="project" value="UniProtKB-EC"/>
</dbReference>
<dbReference type="Gene3D" id="3.40.50.720">
    <property type="entry name" value="NAD(P)-binding Rossmann-like Domain"/>
    <property type="match status" value="1"/>
</dbReference>
<dbReference type="Gene3D" id="1.10.1040.10">
    <property type="entry name" value="N-(1-d-carboxylethyl)-l-norvaline Dehydrogenase, domain 2"/>
    <property type="match status" value="1"/>
</dbReference>
<dbReference type="RefSeq" id="WP_204516965.1">
    <property type="nucleotide sequence ID" value="NZ_BAABIN010000015.1"/>
</dbReference>
<evidence type="ECO:0000313" key="6">
    <source>
        <dbReference type="EMBL" id="MBM7589234.1"/>
    </source>
</evidence>
<evidence type="ECO:0000256" key="2">
    <source>
        <dbReference type="ARBA" id="ARBA00023027"/>
    </source>
</evidence>
<name>A0A939BT90_9BACL</name>
<dbReference type="NCBIfam" id="NF002969">
    <property type="entry name" value="PRK03643.1"/>
    <property type="match status" value="1"/>
</dbReference>
<evidence type="ECO:0000313" key="7">
    <source>
        <dbReference type="Proteomes" id="UP000717624"/>
    </source>
</evidence>